<feature type="region of interest" description="Disordered" evidence="1">
    <location>
        <begin position="472"/>
        <end position="555"/>
    </location>
</feature>
<feature type="compositionally biased region" description="Polar residues" evidence="1">
    <location>
        <begin position="496"/>
        <end position="506"/>
    </location>
</feature>
<organism evidence="3 4">
    <name type="scientific">Sporothrix curviconia</name>
    <dbReference type="NCBI Taxonomy" id="1260050"/>
    <lineage>
        <taxon>Eukaryota</taxon>
        <taxon>Fungi</taxon>
        <taxon>Dikarya</taxon>
        <taxon>Ascomycota</taxon>
        <taxon>Pezizomycotina</taxon>
        <taxon>Sordariomycetes</taxon>
        <taxon>Sordariomycetidae</taxon>
        <taxon>Ophiostomatales</taxon>
        <taxon>Ophiostomataceae</taxon>
        <taxon>Sporothrix</taxon>
    </lineage>
</organism>
<dbReference type="EMBL" id="CAWUHB010000048">
    <property type="protein sequence ID" value="CAK7229324.1"/>
    <property type="molecule type" value="Genomic_DNA"/>
</dbReference>
<evidence type="ECO:0000313" key="3">
    <source>
        <dbReference type="EMBL" id="CAK7229324.1"/>
    </source>
</evidence>
<dbReference type="Gene3D" id="3.40.50.1820">
    <property type="entry name" value="alpha/beta hydrolase"/>
    <property type="match status" value="1"/>
</dbReference>
<proteinExistence type="predicted"/>
<dbReference type="CDD" id="cd00519">
    <property type="entry name" value="Lipase_3"/>
    <property type="match status" value="1"/>
</dbReference>
<reference evidence="3 4" key="1">
    <citation type="submission" date="2024-01" db="EMBL/GenBank/DDBJ databases">
        <authorList>
            <person name="Allen C."/>
            <person name="Tagirdzhanova G."/>
        </authorList>
    </citation>
    <scope>NUCLEOTIDE SEQUENCE [LARGE SCALE GENOMIC DNA]</scope>
</reference>
<name>A0ABP0CBB5_9PEZI</name>
<gene>
    <name evidence="3" type="ORF">SCUCBS95973_007182</name>
</gene>
<feature type="compositionally biased region" description="Basic residues" evidence="1">
    <location>
        <begin position="507"/>
        <end position="526"/>
    </location>
</feature>
<protein>
    <recommendedName>
        <fullName evidence="2">Fungal lipase-type domain-containing protein</fullName>
    </recommendedName>
</protein>
<dbReference type="SUPFAM" id="SSF53474">
    <property type="entry name" value="alpha/beta-Hydrolases"/>
    <property type="match status" value="1"/>
</dbReference>
<dbReference type="Proteomes" id="UP001642405">
    <property type="component" value="Unassembled WGS sequence"/>
</dbReference>
<dbReference type="InterPro" id="IPR029058">
    <property type="entry name" value="AB_hydrolase_fold"/>
</dbReference>
<dbReference type="InterPro" id="IPR002921">
    <property type="entry name" value="Fungal_lipase-type"/>
</dbReference>
<sequence>MGFFSSSSRKQATAGCADTADHGSTPALTLPLPRMDDFAGLPYQQASLAVSMPALASTDHSMASPPSHDPFAPPYPPPPNIVVNQHYYIAAAPLQNIPEAVTNKAPAAATAPTGISRFHLGSVVNLATDMLPMSVPHLFEDRPAAWHVQAPGTTLLNQGAALYDQLSSRFDRVMTAIDRDRYEGSEGELFSYGPTPQPAGPHTPGGKPDYHKGQTTGVVSSLISGSYFAKVDFYANSKLPLNLPPMKLYIASYRLLSLAAQYSDRAYLQPQGAERFAHIEADWRTGTKAMVIKCVPMDDASTIVFAIRGTANFMDWAVNLNMAPASPAGFLDDRGNLCHAGFLSVARKMVRPVAARLRQLIEEDPSRAAHSLLITGHSAGGAVASLLYAHMMAASADAASELNLLTGCFRRVHCITFGTPPVSLLPLQRPEGKAFAKSMFYSFVNEGDPVARADRAYVKSLLDLFASSVPRAAAPKGSGKDTSTPASVQLPHKEASQASLQSTKTAKSSRSHHGRSSKMKHNHGRGHGQGQEDQRSHSGHSSRGGSQKKPVWVVPPSTLSNAGRIIVLRSGNPRSGTTGKKTVDERLSEGVVAQFSSDAELRGVIWGDPVCHVMKLYAGRIEALAIAAVTGGP</sequence>
<accession>A0ABP0CBB5</accession>
<dbReference type="PANTHER" id="PTHR46023">
    <property type="entry name" value="LIPASE CLASS 3 PROTEIN-LIKE"/>
    <property type="match status" value="1"/>
</dbReference>
<dbReference type="Pfam" id="PF01764">
    <property type="entry name" value="Lipase_3"/>
    <property type="match status" value="1"/>
</dbReference>
<keyword evidence="4" id="KW-1185">Reference proteome</keyword>
<feature type="domain" description="Fungal lipase-type" evidence="2">
    <location>
        <begin position="304"/>
        <end position="453"/>
    </location>
</feature>
<evidence type="ECO:0000259" key="2">
    <source>
        <dbReference type="Pfam" id="PF01764"/>
    </source>
</evidence>
<dbReference type="PANTHER" id="PTHR46023:SF6">
    <property type="entry name" value="LIPASE CLASS 3 FAMILY PROTEIN"/>
    <property type="match status" value="1"/>
</dbReference>
<comment type="caution">
    <text evidence="3">The sequence shown here is derived from an EMBL/GenBank/DDBJ whole genome shotgun (WGS) entry which is preliminary data.</text>
</comment>
<evidence type="ECO:0000313" key="4">
    <source>
        <dbReference type="Proteomes" id="UP001642405"/>
    </source>
</evidence>
<evidence type="ECO:0000256" key="1">
    <source>
        <dbReference type="SAM" id="MobiDB-lite"/>
    </source>
</evidence>